<protein>
    <submittedName>
        <fullName evidence="2">Uncharacterized protein</fullName>
    </submittedName>
</protein>
<dbReference type="AlphaFoldDB" id="A0AAP0HTA3"/>
<dbReference type="EMBL" id="JBBNAG010000010">
    <property type="protein sequence ID" value="KAK9100558.1"/>
    <property type="molecule type" value="Genomic_DNA"/>
</dbReference>
<sequence length="101" mass="11155">MGMRSPSPTLPICIPSLKVGRRLVVSRWEVLVVVVVGDPRPHLTEREKQKTYTKGNAPATNRRDQKVVPQDEGSHVAEHREKDLIVAPGGTEGEASEFSED</sequence>
<proteinExistence type="predicted"/>
<organism evidence="2 3">
    <name type="scientific">Stephania cephalantha</name>
    <dbReference type="NCBI Taxonomy" id="152367"/>
    <lineage>
        <taxon>Eukaryota</taxon>
        <taxon>Viridiplantae</taxon>
        <taxon>Streptophyta</taxon>
        <taxon>Embryophyta</taxon>
        <taxon>Tracheophyta</taxon>
        <taxon>Spermatophyta</taxon>
        <taxon>Magnoliopsida</taxon>
        <taxon>Ranunculales</taxon>
        <taxon>Menispermaceae</taxon>
        <taxon>Menispermoideae</taxon>
        <taxon>Cissampelideae</taxon>
        <taxon>Stephania</taxon>
    </lineage>
</organism>
<name>A0AAP0HTA3_9MAGN</name>
<accession>A0AAP0HTA3</accession>
<comment type="caution">
    <text evidence="2">The sequence shown here is derived from an EMBL/GenBank/DDBJ whole genome shotgun (WGS) entry which is preliminary data.</text>
</comment>
<keyword evidence="3" id="KW-1185">Reference proteome</keyword>
<reference evidence="2 3" key="1">
    <citation type="submission" date="2024-01" db="EMBL/GenBank/DDBJ databases">
        <title>Genome assemblies of Stephania.</title>
        <authorList>
            <person name="Yang L."/>
        </authorList>
    </citation>
    <scope>NUCLEOTIDE SEQUENCE [LARGE SCALE GENOMIC DNA]</scope>
    <source>
        <strain evidence="2">JXDWG</strain>
        <tissue evidence="2">Leaf</tissue>
    </source>
</reference>
<evidence type="ECO:0000256" key="1">
    <source>
        <dbReference type="SAM" id="MobiDB-lite"/>
    </source>
</evidence>
<feature type="region of interest" description="Disordered" evidence="1">
    <location>
        <begin position="45"/>
        <end position="101"/>
    </location>
</feature>
<feature type="compositionally biased region" description="Basic and acidic residues" evidence="1">
    <location>
        <begin position="72"/>
        <end position="84"/>
    </location>
</feature>
<dbReference type="Proteomes" id="UP001419268">
    <property type="component" value="Unassembled WGS sequence"/>
</dbReference>
<evidence type="ECO:0000313" key="2">
    <source>
        <dbReference type="EMBL" id="KAK9100558.1"/>
    </source>
</evidence>
<gene>
    <name evidence="2" type="ORF">Scep_023988</name>
</gene>
<evidence type="ECO:0000313" key="3">
    <source>
        <dbReference type="Proteomes" id="UP001419268"/>
    </source>
</evidence>